<dbReference type="InterPro" id="IPR049453">
    <property type="entry name" value="Memb_transporter_dom"/>
</dbReference>
<dbReference type="PANTHER" id="PTHR30509">
    <property type="entry name" value="P-HYDROXYBENZOIC ACID EFFLUX PUMP SUBUNIT-RELATED"/>
    <property type="match status" value="1"/>
</dbReference>
<dbReference type="Pfam" id="PF13515">
    <property type="entry name" value="FUSC_2"/>
    <property type="match status" value="1"/>
</dbReference>
<evidence type="ECO:0000313" key="11">
    <source>
        <dbReference type="EMBL" id="MBK6009297.1"/>
    </source>
</evidence>
<reference evidence="11" key="1">
    <citation type="journal article" date="2012" name="J. Microbiol. Biotechnol.">
        <title>Ramlibacter ginsenosidimutans sp. nov., with ginsenoside-converting activity.</title>
        <authorList>
            <person name="Wang L."/>
            <person name="An D.S."/>
            <person name="Kim S.G."/>
            <person name="Jin F.X."/>
            <person name="Kim S.C."/>
            <person name="Lee S.T."/>
            <person name="Im W.T."/>
        </authorList>
    </citation>
    <scope>NUCLEOTIDE SEQUENCE</scope>
    <source>
        <strain evidence="11">KACC 17527</strain>
    </source>
</reference>
<feature type="region of interest" description="Disordered" evidence="7">
    <location>
        <begin position="701"/>
        <end position="723"/>
    </location>
</feature>
<organism evidence="11 12">
    <name type="scientific">Ramlibacter ginsenosidimutans</name>
    <dbReference type="NCBI Taxonomy" id="502333"/>
    <lineage>
        <taxon>Bacteria</taxon>
        <taxon>Pseudomonadati</taxon>
        <taxon>Pseudomonadota</taxon>
        <taxon>Betaproteobacteria</taxon>
        <taxon>Burkholderiales</taxon>
        <taxon>Comamonadaceae</taxon>
        <taxon>Ramlibacter</taxon>
    </lineage>
</organism>
<comment type="similarity">
    <text evidence="6">Belongs to the YccS/YhfK family.</text>
</comment>
<feature type="transmembrane region" description="Helical" evidence="8">
    <location>
        <begin position="46"/>
        <end position="65"/>
    </location>
</feature>
<dbReference type="GO" id="GO:0005886">
    <property type="term" value="C:plasma membrane"/>
    <property type="evidence" value="ECO:0007669"/>
    <property type="project" value="UniProtKB-SubCell"/>
</dbReference>
<evidence type="ECO:0000256" key="5">
    <source>
        <dbReference type="ARBA" id="ARBA00023136"/>
    </source>
</evidence>
<dbReference type="Proteomes" id="UP000630528">
    <property type="component" value="Unassembled WGS sequence"/>
</dbReference>
<gene>
    <name evidence="11" type="ORF">JJB11_24625</name>
</gene>
<feature type="domain" description="Integral membrane protein YccS N-terminal" evidence="9">
    <location>
        <begin position="110"/>
        <end position="333"/>
    </location>
</feature>
<evidence type="ECO:0000259" key="10">
    <source>
        <dbReference type="Pfam" id="PF13515"/>
    </source>
</evidence>
<dbReference type="InterPro" id="IPR032692">
    <property type="entry name" value="YccS_N"/>
</dbReference>
<feature type="transmembrane region" description="Helical" evidence="8">
    <location>
        <begin position="433"/>
        <end position="451"/>
    </location>
</feature>
<keyword evidence="2" id="KW-1003">Cell membrane</keyword>
<dbReference type="EMBL" id="JAEPWM010000017">
    <property type="protein sequence ID" value="MBK6009297.1"/>
    <property type="molecule type" value="Genomic_DNA"/>
</dbReference>
<accession>A0A934TZY6</accession>
<evidence type="ECO:0000256" key="1">
    <source>
        <dbReference type="ARBA" id="ARBA00004651"/>
    </source>
</evidence>
<comment type="subcellular location">
    <subcellularLocation>
        <location evidence="1">Cell membrane</location>
        <topology evidence="1">Multi-pass membrane protein</topology>
    </subcellularLocation>
</comment>
<evidence type="ECO:0000256" key="4">
    <source>
        <dbReference type="ARBA" id="ARBA00022989"/>
    </source>
</evidence>
<dbReference type="AlphaFoldDB" id="A0A934TZY6"/>
<dbReference type="Pfam" id="PF12805">
    <property type="entry name" value="FUSC-like"/>
    <property type="match status" value="1"/>
</dbReference>
<keyword evidence="4 8" id="KW-1133">Transmembrane helix</keyword>
<keyword evidence="12" id="KW-1185">Reference proteome</keyword>
<proteinExistence type="inferred from homology"/>
<reference evidence="11" key="2">
    <citation type="submission" date="2021-01" db="EMBL/GenBank/DDBJ databases">
        <authorList>
            <person name="Kang M."/>
        </authorList>
    </citation>
    <scope>NUCLEOTIDE SEQUENCE</scope>
    <source>
        <strain evidence="11">KACC 17527</strain>
    </source>
</reference>
<keyword evidence="3 8" id="KW-0812">Transmembrane</keyword>
<protein>
    <submittedName>
        <fullName evidence="11">FUSC family protein</fullName>
    </submittedName>
</protein>
<evidence type="ECO:0000256" key="2">
    <source>
        <dbReference type="ARBA" id="ARBA00022475"/>
    </source>
</evidence>
<sequence>MAREAARLRAGCSKTRRCRVAPASCGLIAGSPDDDVKEHLRTARRIALSSYVANGLVTALGLLLVSTVVHLLFGPAAAAAATVGVIVVTPPDQPAPRKGKFTHFLPALLIAIPLFFATGMLRHSTVELGTLLVGATFVAFLGAAWGKRGLPISVSIMFAMIFALAAPPAESTREVIDATLAFALGAFLYVLWGTAANTLLNPRYRVLALVDSLRAVANLMRTQGMHFILPAQEQQRTALMGRLMKQQAALADQLQSARNILLETPTTPRRLQLAGMLLQVLDMRDHLVACALDIDVVRAVPQHQELLRVLGLEIQALAGDLEALADALMLGREPPDFVHPRPALALAAVTAPPAPELAGSDEPPPRQLAGALARRVGYVHDEVARLVALARGARAPDAEVVRTAWQLFVSPTKWSWRPFLSLWRWDAPPLRHALRAALAIAAGYLVGLVLPWGSHEYWILLTIVVVLRGSLAQTLERRNSRVAGTLLGCVIAGAILYAHLPATVLLLVVTAGQGIAHAFALQRYLVTAVAATVLALVQAHLLGAAGSPVFQLAERVMDTLIGVAIAWSFSYVLPSWERTQVRSLVARTLTAQARHAQLALALGQLRELDTKAELAWRLARREAYDSLSALVQAIQRSLSEPRAVRPPLAELERMLAHSYQLLAQLTAIKTMLLQRRDRLDLDQLQGPLEDATRAISAALATDAPRPDAAPAHEEAPPMLEFPDGEHDLTPWLVRRLRLAVGIARELQVDAGRALRPA</sequence>
<evidence type="ECO:0000259" key="9">
    <source>
        <dbReference type="Pfam" id="PF12805"/>
    </source>
</evidence>
<evidence type="ECO:0000256" key="6">
    <source>
        <dbReference type="ARBA" id="ARBA00043993"/>
    </source>
</evidence>
<comment type="caution">
    <text evidence="11">The sequence shown here is derived from an EMBL/GenBank/DDBJ whole genome shotgun (WGS) entry which is preliminary data.</text>
</comment>
<feature type="transmembrane region" description="Helical" evidence="8">
    <location>
        <begin position="524"/>
        <end position="544"/>
    </location>
</feature>
<feature type="transmembrane region" description="Helical" evidence="8">
    <location>
        <begin position="487"/>
        <end position="512"/>
    </location>
</feature>
<dbReference type="PANTHER" id="PTHR30509:SF9">
    <property type="entry name" value="MULTIDRUG RESISTANCE PROTEIN MDTO"/>
    <property type="match status" value="1"/>
</dbReference>
<name>A0A934TZY6_9BURK</name>
<feature type="transmembrane region" description="Helical" evidence="8">
    <location>
        <begin position="128"/>
        <end position="145"/>
    </location>
</feature>
<evidence type="ECO:0000256" key="7">
    <source>
        <dbReference type="SAM" id="MobiDB-lite"/>
    </source>
</evidence>
<evidence type="ECO:0000313" key="12">
    <source>
        <dbReference type="Proteomes" id="UP000630528"/>
    </source>
</evidence>
<feature type="transmembrane region" description="Helical" evidence="8">
    <location>
        <begin position="71"/>
        <end position="89"/>
    </location>
</feature>
<feature type="transmembrane region" description="Helical" evidence="8">
    <location>
        <begin position="101"/>
        <end position="122"/>
    </location>
</feature>
<evidence type="ECO:0000256" key="3">
    <source>
        <dbReference type="ARBA" id="ARBA00022692"/>
    </source>
</evidence>
<feature type="transmembrane region" description="Helical" evidence="8">
    <location>
        <begin position="175"/>
        <end position="195"/>
    </location>
</feature>
<keyword evidence="5 8" id="KW-0472">Membrane</keyword>
<evidence type="ECO:0000256" key="8">
    <source>
        <dbReference type="SAM" id="Phobius"/>
    </source>
</evidence>
<feature type="transmembrane region" description="Helical" evidence="8">
    <location>
        <begin position="152"/>
        <end position="169"/>
    </location>
</feature>
<feature type="domain" description="Integral membrane bound transporter" evidence="10">
    <location>
        <begin position="444"/>
        <end position="568"/>
    </location>
</feature>
<feature type="transmembrane region" description="Helical" evidence="8">
    <location>
        <begin position="556"/>
        <end position="573"/>
    </location>
</feature>